<reference evidence="2 3" key="1">
    <citation type="journal article" date="2013" name="Environ. Microbiol.">
        <title>Complete genome, catabolic sub-proteomes and key-metabolites of Desulfobacula toluolica Tol2, a marine, aromatic compound-degrading, sulfate-reducing bacterium.</title>
        <authorList>
            <person name="Wohlbrand L."/>
            <person name="Jacob J.H."/>
            <person name="Kube M."/>
            <person name="Mussmann M."/>
            <person name="Jarling R."/>
            <person name="Beck A."/>
            <person name="Amann R."/>
            <person name="Wilkes H."/>
            <person name="Reinhardt R."/>
            <person name="Rabus R."/>
        </authorList>
    </citation>
    <scope>NUCLEOTIDE SEQUENCE [LARGE SCALE GENOMIC DNA]</scope>
    <source>
        <strain evidence="3">DSM 7467 / Tol2</strain>
    </source>
</reference>
<dbReference type="HOGENOM" id="CLU_106581_2_0_7"/>
<keyword evidence="3" id="KW-1185">Reference proteome</keyword>
<protein>
    <submittedName>
        <fullName evidence="2">Conserved uncharacterized protein</fullName>
    </submittedName>
</protein>
<dbReference type="OrthoDB" id="5418701at2"/>
<name>K0NJ15_DESTT</name>
<evidence type="ECO:0000313" key="3">
    <source>
        <dbReference type="Proteomes" id="UP000007347"/>
    </source>
</evidence>
<sequence length="214" mass="24482">MEPKSKMFEKHYNDYLQRIACLDFNSISRKLGGKIHENQWGKSVKLTFFDKVYDISSKGIKDTSGKRPIYDICIILFRYLLMCPVTLPHDPQWVSFKDLKDAGPLTVYFRDNGEKAIAERFAGNTEKLKQCMAALNGYPTGLDVNYDLAIQIDALPKVPMLLLFNDADEGFPADCSILFERTVESYLDAECIAMLGYQLYVHLKPLILKFLSPF</sequence>
<dbReference type="AlphaFoldDB" id="K0NJ15"/>
<dbReference type="InterPro" id="IPR024264">
    <property type="entry name" value="DUF3786"/>
</dbReference>
<gene>
    <name evidence="2" type="ordered locus">TOL2_C17020</name>
</gene>
<proteinExistence type="predicted"/>
<evidence type="ECO:0000313" key="2">
    <source>
        <dbReference type="EMBL" id="CCK79863.1"/>
    </source>
</evidence>
<dbReference type="KEGG" id="dto:TOL2_C17020"/>
<dbReference type="STRING" id="651182.TOL2_C17020"/>
<evidence type="ECO:0000259" key="1">
    <source>
        <dbReference type="Pfam" id="PF12654"/>
    </source>
</evidence>
<feature type="domain" description="DUF3786" evidence="1">
    <location>
        <begin position="23"/>
        <end position="198"/>
    </location>
</feature>
<accession>K0NJ15</accession>
<dbReference type="RefSeq" id="WP_014957204.1">
    <property type="nucleotide sequence ID" value="NC_018645.1"/>
</dbReference>
<dbReference type="Proteomes" id="UP000007347">
    <property type="component" value="Chromosome"/>
</dbReference>
<dbReference type="EMBL" id="FO203503">
    <property type="protein sequence ID" value="CCK79863.1"/>
    <property type="molecule type" value="Genomic_DNA"/>
</dbReference>
<organism evidence="2 3">
    <name type="scientific">Desulfobacula toluolica (strain DSM 7467 / Tol2)</name>
    <dbReference type="NCBI Taxonomy" id="651182"/>
    <lineage>
        <taxon>Bacteria</taxon>
        <taxon>Pseudomonadati</taxon>
        <taxon>Thermodesulfobacteriota</taxon>
        <taxon>Desulfobacteria</taxon>
        <taxon>Desulfobacterales</taxon>
        <taxon>Desulfobacteraceae</taxon>
        <taxon>Desulfobacula</taxon>
    </lineage>
</organism>
<dbReference type="Pfam" id="PF12654">
    <property type="entry name" value="DUF3786"/>
    <property type="match status" value="1"/>
</dbReference>